<dbReference type="GO" id="GO:0005730">
    <property type="term" value="C:nucleolus"/>
    <property type="evidence" value="ECO:0007669"/>
    <property type="project" value="TreeGrafter"/>
</dbReference>
<reference evidence="2 3" key="1">
    <citation type="submission" date="2021-08" db="EMBL/GenBank/DDBJ databases">
        <title>Draft Genome Sequence of Phanerochaete sordida strain YK-624.</title>
        <authorList>
            <person name="Mori T."/>
            <person name="Dohra H."/>
            <person name="Suzuki T."/>
            <person name="Kawagishi H."/>
            <person name="Hirai H."/>
        </authorList>
    </citation>
    <scope>NUCLEOTIDE SEQUENCE [LARGE SCALE GENOMIC DNA]</scope>
    <source>
        <strain evidence="2 3">YK-624</strain>
    </source>
</reference>
<sequence length="477" mass="52873">MAQDSDDDLGGYDPTTPAPPKKAPARSQPAGRAAAGPSAKLTATQTAKASSSKGAKNSTPDEAIILYSDDDAAPPPPKNKGKAPASSAPPATNGKVTNASKAKGKAKADIVQNEVADAMEVDDVQMVEKHQQKADPRPKARPAAKPPNKPQTRPPRENTANDALERENARLRKQLEEVMAHRDKLAQQVQESLQIRQTEPEQKLQECIEQYEATIRAQEQLLQEQTTQLSRYGAVSGSKSNPALQFLSREAVNEEKKSLEAKVKQLENIVKQKDAEIVEQDKKYHELEKQLDFEVKMHKEYQAKNAPGPKLNGGPRAGHTSPSPDPLQGEVTKLYEDCTNLLITKVTSAPSPYPAWPELKEYTFNCTFTYVDPGKHGEVAGGNPTLQFNIRALYMRKTATDPDDRTPPTSRDELEAKCQYWPLNLERESREFRQRLDFFKESFIFSRDQMSVFVKTLGERLAATLEGDDDDEVEEVG</sequence>
<evidence type="ECO:0000313" key="3">
    <source>
        <dbReference type="Proteomes" id="UP000703269"/>
    </source>
</evidence>
<feature type="region of interest" description="Disordered" evidence="1">
    <location>
        <begin position="304"/>
        <end position="329"/>
    </location>
</feature>
<dbReference type="PANTHER" id="PTHR28006">
    <property type="entry name" value="MONOPOLIN COMPLEX SUBUNIT CSM1"/>
    <property type="match status" value="1"/>
</dbReference>
<protein>
    <recommendedName>
        <fullName evidence="4">Monopolin complex subunit Csm1/Pcs1 C-terminal domain-containing protein</fullName>
    </recommendedName>
</protein>
<feature type="region of interest" description="Disordered" evidence="1">
    <location>
        <begin position="1"/>
        <end position="173"/>
    </location>
</feature>
<dbReference type="GO" id="GO:0072686">
    <property type="term" value="C:mitotic spindle"/>
    <property type="evidence" value="ECO:0007669"/>
    <property type="project" value="TreeGrafter"/>
</dbReference>
<dbReference type="CDD" id="cd23787">
    <property type="entry name" value="RWD_CSM1"/>
    <property type="match status" value="1"/>
</dbReference>
<dbReference type="GO" id="GO:1990644">
    <property type="term" value="F:microtubule site clamp"/>
    <property type="evidence" value="ECO:0007669"/>
    <property type="project" value="TreeGrafter"/>
</dbReference>
<dbReference type="GO" id="GO:0051315">
    <property type="term" value="P:attachment of mitotic spindle microtubules to kinetochore"/>
    <property type="evidence" value="ECO:0007669"/>
    <property type="project" value="TreeGrafter"/>
</dbReference>
<feature type="compositionally biased region" description="Acidic residues" evidence="1">
    <location>
        <begin position="1"/>
        <end position="10"/>
    </location>
</feature>
<gene>
    <name evidence="2" type="ORF">PsYK624_126410</name>
</gene>
<feature type="compositionally biased region" description="Low complexity" evidence="1">
    <location>
        <begin position="38"/>
        <end position="58"/>
    </location>
</feature>
<comment type="caution">
    <text evidence="2">The sequence shown here is derived from an EMBL/GenBank/DDBJ whole genome shotgun (WGS) entry which is preliminary data.</text>
</comment>
<dbReference type="InterPro" id="IPR040349">
    <property type="entry name" value="Csm1/Pcs1"/>
</dbReference>
<feature type="compositionally biased region" description="Basic and acidic residues" evidence="1">
    <location>
        <begin position="126"/>
        <end position="138"/>
    </location>
</feature>
<dbReference type="GO" id="GO:0033551">
    <property type="term" value="C:monopolin complex"/>
    <property type="evidence" value="ECO:0007669"/>
    <property type="project" value="InterPro"/>
</dbReference>
<dbReference type="EMBL" id="BPQB01000059">
    <property type="protein sequence ID" value="GJE96444.1"/>
    <property type="molecule type" value="Genomic_DNA"/>
</dbReference>
<evidence type="ECO:0000313" key="2">
    <source>
        <dbReference type="EMBL" id="GJE96444.1"/>
    </source>
</evidence>
<dbReference type="Proteomes" id="UP000703269">
    <property type="component" value="Unassembled WGS sequence"/>
</dbReference>
<dbReference type="PANTHER" id="PTHR28006:SF1">
    <property type="entry name" value="MONOPOLIN COMPLEX SUBUNIT CSM1"/>
    <property type="match status" value="1"/>
</dbReference>
<evidence type="ECO:0008006" key="4">
    <source>
        <dbReference type="Google" id="ProtNLM"/>
    </source>
</evidence>
<dbReference type="AlphaFoldDB" id="A0A9P3LJ92"/>
<name>A0A9P3LJ92_9APHY</name>
<proteinExistence type="predicted"/>
<dbReference type="GO" id="GO:0034506">
    <property type="term" value="C:chromosome, centromeric core domain"/>
    <property type="evidence" value="ECO:0007669"/>
    <property type="project" value="TreeGrafter"/>
</dbReference>
<dbReference type="GO" id="GO:0045144">
    <property type="term" value="P:meiotic sister chromatid segregation"/>
    <property type="evidence" value="ECO:0007669"/>
    <property type="project" value="TreeGrafter"/>
</dbReference>
<accession>A0A9P3LJ92</accession>
<feature type="compositionally biased region" description="Low complexity" evidence="1">
    <location>
        <begin position="82"/>
        <end position="91"/>
    </location>
</feature>
<feature type="compositionally biased region" description="Basic and acidic residues" evidence="1">
    <location>
        <begin position="163"/>
        <end position="173"/>
    </location>
</feature>
<feature type="compositionally biased region" description="Pro residues" evidence="1">
    <location>
        <begin position="144"/>
        <end position="153"/>
    </location>
</feature>
<evidence type="ECO:0000256" key="1">
    <source>
        <dbReference type="SAM" id="MobiDB-lite"/>
    </source>
</evidence>
<organism evidence="2 3">
    <name type="scientific">Phanerochaete sordida</name>
    <dbReference type="NCBI Taxonomy" id="48140"/>
    <lineage>
        <taxon>Eukaryota</taxon>
        <taxon>Fungi</taxon>
        <taxon>Dikarya</taxon>
        <taxon>Basidiomycota</taxon>
        <taxon>Agaricomycotina</taxon>
        <taxon>Agaricomycetes</taxon>
        <taxon>Polyporales</taxon>
        <taxon>Phanerochaetaceae</taxon>
        <taxon>Phanerochaete</taxon>
    </lineage>
</organism>
<dbReference type="OrthoDB" id="3216420at2759"/>
<keyword evidence="3" id="KW-1185">Reference proteome</keyword>